<evidence type="ECO:0008006" key="3">
    <source>
        <dbReference type="Google" id="ProtNLM"/>
    </source>
</evidence>
<protein>
    <recommendedName>
        <fullName evidence="3">YbaB/EbfC DNA-binding family protein</fullName>
    </recommendedName>
</protein>
<dbReference type="Proteomes" id="UP000676967">
    <property type="component" value="Chromosome"/>
</dbReference>
<organism evidence="1 2">
    <name type="scientific">Actinoplanes ianthinogenes</name>
    <dbReference type="NCBI Taxonomy" id="122358"/>
    <lineage>
        <taxon>Bacteria</taxon>
        <taxon>Bacillati</taxon>
        <taxon>Actinomycetota</taxon>
        <taxon>Actinomycetes</taxon>
        <taxon>Micromonosporales</taxon>
        <taxon>Micromonosporaceae</taxon>
        <taxon>Actinoplanes</taxon>
    </lineage>
</organism>
<evidence type="ECO:0000313" key="2">
    <source>
        <dbReference type="Proteomes" id="UP000676967"/>
    </source>
</evidence>
<reference evidence="1 2" key="1">
    <citation type="submission" date="2020-08" db="EMBL/GenBank/DDBJ databases">
        <title>Whole genome shotgun sequence of Actinoplanes ianthinogenes NBRC 13996.</title>
        <authorList>
            <person name="Komaki H."/>
            <person name="Tamura T."/>
        </authorList>
    </citation>
    <scope>NUCLEOTIDE SEQUENCE [LARGE SCALE GENOMIC DNA]</scope>
    <source>
        <strain evidence="1 2">NBRC 13996</strain>
    </source>
</reference>
<keyword evidence="2" id="KW-1185">Reference proteome</keyword>
<gene>
    <name evidence="1" type="ORF">Aiant_58380</name>
</gene>
<dbReference type="SUPFAM" id="SSF82607">
    <property type="entry name" value="YbaB-like"/>
    <property type="match status" value="1"/>
</dbReference>
<dbReference type="Gene3D" id="3.30.1310.10">
    <property type="entry name" value="Nucleoid-associated protein YbaB-like domain"/>
    <property type="match status" value="1"/>
</dbReference>
<dbReference type="RefSeq" id="WP_189334782.1">
    <property type="nucleotide sequence ID" value="NZ_AP023356.1"/>
</dbReference>
<evidence type="ECO:0000313" key="1">
    <source>
        <dbReference type="EMBL" id="BCJ45181.1"/>
    </source>
</evidence>
<dbReference type="Pfam" id="PF02575">
    <property type="entry name" value="YbaB_DNA_bd"/>
    <property type="match status" value="1"/>
</dbReference>
<dbReference type="InterPro" id="IPR004401">
    <property type="entry name" value="YbaB/EbfC"/>
</dbReference>
<sequence>MADVPGRPNWGALNAMLADLRKATADIPAMQQRMLEITGTAWSPDRMIKAVVGPRGHLLELDIDPRVLRQPNSKALSASIVQTVRAAIEDAGRQSREVLADSMPGDLKALGSQAGIENFVGSHDAEVRRQMGERNG</sequence>
<name>A0ABN6CI21_9ACTN</name>
<dbReference type="InterPro" id="IPR036894">
    <property type="entry name" value="YbaB-like_sf"/>
</dbReference>
<accession>A0ABN6CI21</accession>
<dbReference type="EMBL" id="AP023356">
    <property type="protein sequence ID" value="BCJ45181.1"/>
    <property type="molecule type" value="Genomic_DNA"/>
</dbReference>
<proteinExistence type="predicted"/>